<gene>
    <name evidence="1" type="ORF">HNQ07_000404</name>
</gene>
<comment type="caution">
    <text evidence="1">The sequence shown here is derived from an EMBL/GenBank/DDBJ whole genome shotgun (WGS) entry which is preliminary data.</text>
</comment>
<reference evidence="1 2" key="1">
    <citation type="submission" date="2020-08" db="EMBL/GenBank/DDBJ databases">
        <title>Genomic Encyclopedia of Type Strains, Phase IV (KMG-IV): sequencing the most valuable type-strain genomes for metagenomic binning, comparative biology and taxonomic classification.</title>
        <authorList>
            <person name="Goeker M."/>
        </authorList>
    </citation>
    <scope>NUCLEOTIDE SEQUENCE [LARGE SCALE GENOMIC DNA]</scope>
    <source>
        <strain evidence="1 2">DSM 27521</strain>
    </source>
</reference>
<dbReference type="RefSeq" id="WP_184109212.1">
    <property type="nucleotide sequence ID" value="NZ_BNAJ01000001.1"/>
</dbReference>
<proteinExistence type="predicted"/>
<dbReference type="EMBL" id="JACHFK010000001">
    <property type="protein sequence ID" value="MBB5374960.1"/>
    <property type="molecule type" value="Genomic_DNA"/>
</dbReference>
<sequence>MRQCKNASDALDRRLWRQLNRLDATVHTVFSADSDLNGEPEHIRVYFHPDHAFEHDLDEFDVIHTSYPIDTRHPSIPVELCGVTETKVAKAPAKIWRFDAGDFTYPTGYTLAICVFTSDTAVDVFPEFALGITQPITVPEFREITERLFSPLKLPGLINLSWVNEDCSSSENGSVIQGKNAEYGVVVRQDYYY</sequence>
<evidence type="ECO:0000313" key="1">
    <source>
        <dbReference type="EMBL" id="MBB5374960.1"/>
    </source>
</evidence>
<accession>A0A7W8NNQ6</accession>
<name>A0A7W8NNQ6_9DEIO</name>
<dbReference type="AlphaFoldDB" id="A0A7W8NNQ6"/>
<organism evidence="1 2">
    <name type="scientific">Deinococcus metalli</name>
    <dbReference type="NCBI Taxonomy" id="1141878"/>
    <lineage>
        <taxon>Bacteria</taxon>
        <taxon>Thermotogati</taxon>
        <taxon>Deinococcota</taxon>
        <taxon>Deinococci</taxon>
        <taxon>Deinococcales</taxon>
        <taxon>Deinococcaceae</taxon>
        <taxon>Deinococcus</taxon>
    </lineage>
</organism>
<protein>
    <submittedName>
        <fullName evidence="1">Uncharacterized protein</fullName>
    </submittedName>
</protein>
<evidence type="ECO:0000313" key="2">
    <source>
        <dbReference type="Proteomes" id="UP000539473"/>
    </source>
</evidence>
<dbReference type="Proteomes" id="UP000539473">
    <property type="component" value="Unassembled WGS sequence"/>
</dbReference>